<feature type="region of interest" description="Disordered" evidence="1">
    <location>
        <begin position="26"/>
        <end position="47"/>
    </location>
</feature>
<feature type="compositionally biased region" description="Basic and acidic residues" evidence="1">
    <location>
        <begin position="1"/>
        <end position="15"/>
    </location>
</feature>
<reference evidence="2" key="1">
    <citation type="submission" date="2021-04" db="EMBL/GenBank/DDBJ databases">
        <title>Biosynthetic gene clusters of Dactylosporangioum roseum.</title>
        <authorList>
            <person name="Hartkoorn R.C."/>
            <person name="Beaudoing E."/>
            <person name="Hot D."/>
            <person name="Moureu S."/>
        </authorList>
    </citation>
    <scope>NUCLEOTIDE SEQUENCE</scope>
    <source>
        <strain evidence="2">NRRL B-16295</strain>
    </source>
</reference>
<accession>A0ABY5Z3M5</accession>
<organism evidence="2 3">
    <name type="scientific">Dactylosporangium roseum</name>
    <dbReference type="NCBI Taxonomy" id="47989"/>
    <lineage>
        <taxon>Bacteria</taxon>
        <taxon>Bacillati</taxon>
        <taxon>Actinomycetota</taxon>
        <taxon>Actinomycetes</taxon>
        <taxon>Micromonosporales</taxon>
        <taxon>Micromonosporaceae</taxon>
        <taxon>Dactylosporangium</taxon>
    </lineage>
</organism>
<evidence type="ECO:0000313" key="3">
    <source>
        <dbReference type="Proteomes" id="UP001058271"/>
    </source>
</evidence>
<gene>
    <name evidence="2" type="ORF">Drose_36255</name>
</gene>
<evidence type="ECO:0000256" key="1">
    <source>
        <dbReference type="SAM" id="MobiDB-lite"/>
    </source>
</evidence>
<dbReference type="EMBL" id="CP073721">
    <property type="protein sequence ID" value="UWZ36422.1"/>
    <property type="molecule type" value="Genomic_DNA"/>
</dbReference>
<dbReference type="Proteomes" id="UP001058271">
    <property type="component" value="Chromosome"/>
</dbReference>
<protein>
    <submittedName>
        <fullName evidence="2">Uncharacterized protein</fullName>
    </submittedName>
</protein>
<name>A0ABY5Z3M5_9ACTN</name>
<keyword evidence="3" id="KW-1185">Reference proteome</keyword>
<dbReference type="RefSeq" id="WP_260725760.1">
    <property type="nucleotide sequence ID" value="NZ_BAAABS010000027.1"/>
</dbReference>
<feature type="region of interest" description="Disordered" evidence="1">
    <location>
        <begin position="1"/>
        <end position="20"/>
    </location>
</feature>
<proteinExistence type="predicted"/>
<sequence>MTLRDETGERARTADTMRNTAQQLEEAEATLHRSARRSPDAATGQRLDRLGDAVTAEAQAIDEGADRITGAT</sequence>
<evidence type="ECO:0000313" key="2">
    <source>
        <dbReference type="EMBL" id="UWZ36422.1"/>
    </source>
</evidence>